<dbReference type="SUPFAM" id="SSF48452">
    <property type="entry name" value="TPR-like"/>
    <property type="match status" value="1"/>
</dbReference>
<accession>A0ABW5VCI5</accession>
<sequence length="457" mass="49566">MKNNIYKNLMAVIGILLVSVSCNNWIDHDLNIDPDAPGDVPMSLLLPSVQQSMGYVLIGNNTVRTTNIWMQQFDGVDRQSYTEARYQLTAADVNNPWSSIYAEMLINSSIIVDKAQTEGAESPNFEGVGQVLLATTLGITSDLFGSIPYSEALQGTKNVLSPAYDSQESIYNTVFTLLDDAVANLSNSTNAIPVEGDVIYGGNLDKWKKAANSIKARHQLQLSGVNGNAAYTAALAAVSGGFTSNADDMLVPFEDKNRNPIYQFMEERTDIRMGSTLINMLTATDDPRLPFYANKDTDGNYVGSNPGSQNDVASKPGSNVAAFDAPTKLMTYSELKFIEAESLLALGLPGAQAAYEAAVAASVLRITGDANQVWLDANINGVPVSLENIITQKYIDGFATNQPYADWRRTGIPALNLADGAVLQNIPTRFPYPQGELDYNSENVPAATISDKLWWDQ</sequence>
<dbReference type="InterPro" id="IPR041662">
    <property type="entry name" value="SusD-like_2"/>
</dbReference>
<dbReference type="EMBL" id="JBHUOK010000021">
    <property type="protein sequence ID" value="MFD2789392.1"/>
    <property type="molecule type" value="Genomic_DNA"/>
</dbReference>
<protein>
    <submittedName>
        <fullName evidence="1">SusD/RagB family nutrient-binding outer membrane lipoprotein</fullName>
    </submittedName>
</protein>
<gene>
    <name evidence="1" type="ORF">ACFS1K_06460</name>
</gene>
<dbReference type="PROSITE" id="PS51257">
    <property type="entry name" value="PROKAR_LIPOPROTEIN"/>
    <property type="match status" value="1"/>
</dbReference>
<dbReference type="RefSeq" id="WP_251808106.1">
    <property type="nucleotide sequence ID" value="NZ_CP166679.1"/>
</dbReference>
<keyword evidence="2" id="KW-1185">Reference proteome</keyword>
<dbReference type="InterPro" id="IPR011990">
    <property type="entry name" value="TPR-like_helical_dom_sf"/>
</dbReference>
<keyword evidence="1" id="KW-0449">Lipoprotein</keyword>
<evidence type="ECO:0000313" key="1">
    <source>
        <dbReference type="EMBL" id="MFD2789392.1"/>
    </source>
</evidence>
<reference evidence="2" key="1">
    <citation type="journal article" date="2019" name="Int. J. Syst. Evol. Microbiol.">
        <title>The Global Catalogue of Microorganisms (GCM) 10K type strain sequencing project: providing services to taxonomists for standard genome sequencing and annotation.</title>
        <authorList>
            <consortium name="The Broad Institute Genomics Platform"/>
            <consortium name="The Broad Institute Genome Sequencing Center for Infectious Disease"/>
            <person name="Wu L."/>
            <person name="Ma J."/>
        </authorList>
    </citation>
    <scope>NUCLEOTIDE SEQUENCE [LARGE SCALE GENOMIC DNA]</scope>
    <source>
        <strain evidence="2">KCTC 52924</strain>
    </source>
</reference>
<proteinExistence type="predicted"/>
<comment type="caution">
    <text evidence="1">The sequence shown here is derived from an EMBL/GenBank/DDBJ whole genome shotgun (WGS) entry which is preliminary data.</text>
</comment>
<name>A0ABW5VCI5_9FLAO</name>
<organism evidence="1 2">
    <name type="scientific">Arenibacter antarcticus</name>
    <dbReference type="NCBI Taxonomy" id="2040469"/>
    <lineage>
        <taxon>Bacteria</taxon>
        <taxon>Pseudomonadati</taxon>
        <taxon>Bacteroidota</taxon>
        <taxon>Flavobacteriia</taxon>
        <taxon>Flavobacteriales</taxon>
        <taxon>Flavobacteriaceae</taxon>
        <taxon>Arenibacter</taxon>
    </lineage>
</organism>
<dbReference type="Proteomes" id="UP001597532">
    <property type="component" value="Unassembled WGS sequence"/>
</dbReference>
<dbReference type="Gene3D" id="1.25.40.390">
    <property type="match status" value="1"/>
</dbReference>
<evidence type="ECO:0000313" key="2">
    <source>
        <dbReference type="Proteomes" id="UP001597532"/>
    </source>
</evidence>
<dbReference type="Pfam" id="PF12771">
    <property type="entry name" value="SusD-like_2"/>
    <property type="match status" value="1"/>
</dbReference>